<dbReference type="AlphaFoldDB" id="F7PQV4"/>
<feature type="domain" description="Peptidase S8/S53" evidence="7">
    <location>
        <begin position="166"/>
        <end position="430"/>
    </location>
</feature>
<dbReference type="InterPro" id="IPR000209">
    <property type="entry name" value="Peptidase_S8/S53_dom"/>
</dbReference>
<organism evidence="9 10">
    <name type="scientific">Halorhabdus tiamatea SARL4B</name>
    <dbReference type="NCBI Taxonomy" id="1033806"/>
    <lineage>
        <taxon>Archaea</taxon>
        <taxon>Methanobacteriati</taxon>
        <taxon>Methanobacteriota</taxon>
        <taxon>Stenosarchaea group</taxon>
        <taxon>Halobacteria</taxon>
        <taxon>Halobacteriales</taxon>
        <taxon>Haloarculaceae</taxon>
        <taxon>Halorhabdus</taxon>
    </lineage>
</organism>
<dbReference type="PROSITE" id="PS51892">
    <property type="entry name" value="SUBTILASE"/>
    <property type="match status" value="1"/>
</dbReference>
<keyword evidence="4 5" id="KW-0720">Serine protease</keyword>
<reference evidence="9 10" key="1">
    <citation type="journal article" date="2014" name="Environ. Microbiol.">
        <title>Halorhabdus tiamatea: proteogenomics and glycosidase activity measurements identify the first cultivated euryarchaeon from a deep-sea anoxic brine lake as potential polysaccharide degrader.</title>
        <authorList>
            <person name="Werner J."/>
            <person name="Ferrer M."/>
            <person name="Michel G."/>
            <person name="Mann A.J."/>
            <person name="Huang S."/>
            <person name="Juarez S."/>
            <person name="Ciordia S."/>
            <person name="Albar J.P."/>
            <person name="Alcaide M."/>
            <person name="La Cono V."/>
            <person name="Yakimov M.M."/>
            <person name="Antunes A."/>
            <person name="Taborda M."/>
            <person name="Da Costa M.S."/>
            <person name="Amann R.I."/>
            <person name="Gloeckner F.O."/>
            <person name="Golyshina O.V."/>
            <person name="Golyshin P.N."/>
            <person name="Teeling H."/>
        </authorList>
    </citation>
    <scope>NUCLEOTIDE SEQUENCE [LARGE SCALE GENOMIC DNA]</scope>
    <source>
        <strain evidence="10">SARL4B</strain>
    </source>
</reference>
<evidence type="ECO:0000256" key="4">
    <source>
        <dbReference type="ARBA" id="ARBA00022825"/>
    </source>
</evidence>
<feature type="active site" description="Charge relay system" evidence="5">
    <location>
        <position position="212"/>
    </location>
</feature>
<dbReference type="HOGENOM" id="CLU_319964_0_0_2"/>
<keyword evidence="2 5" id="KW-0645">Protease</keyword>
<dbReference type="Gene3D" id="3.40.50.200">
    <property type="entry name" value="Peptidase S8/S53 domain"/>
    <property type="match status" value="1"/>
</dbReference>
<dbReference type="Proteomes" id="UP000015381">
    <property type="component" value="Chromosome I"/>
</dbReference>
<keyword evidence="3 5" id="KW-0378">Hydrolase</keyword>
<dbReference type="Pfam" id="PF07705">
    <property type="entry name" value="CARDB"/>
    <property type="match status" value="2"/>
</dbReference>
<feature type="active site" description="Charge relay system" evidence="5">
    <location>
        <position position="377"/>
    </location>
</feature>
<gene>
    <name evidence="9" type="ORF">HTIA_0849</name>
</gene>
<evidence type="ECO:0000256" key="2">
    <source>
        <dbReference type="ARBA" id="ARBA00022670"/>
    </source>
</evidence>
<sequence length="907" mass="92470">MGKRLIGILVVFIALGIGIPAVGGVQLGDVDHGGTVDVSAASPPATNGTTPVDPESERVSVLIVFENGTAREAATFPDRDVSVTGGHDVDFMPVLYANVPTEAIEAIERRPDVQAVYQDSKVSNPDDAVASETTLRSQSGGQVTPWGVDRIDAPEANGVLDDAAKANVTVAVLDTGIDYTHADLNASVSWGANFTDGVDEVGLPTAMDDNGHGTAAAGVIAAADDDHGVVGVAPGVELYAMKVVNKNGRGRMSWLISGIEAAIDGEDGELATADDADVLSMSLGGPVGNDGLADVIDYASDHAVVVSSAGNGGDGATDTNDVTYPAKYPGAIAVAATNQSDQTTTWSAEGNEVELAAPGHAIRTTWPDGEIVISGTSFAAPHVSGVAALVIAQDVADGTRDLSEMAVRNRLQNATLDIESSGIDLRSGHGLLLADDAVGVDSVSVTNFSVVNLSPGEKAVTTGETVDVSATVVNVGDAAGSQTVSLTRNGSIVDETTATLSAGETTTVTFAGVFGGLGPGTYAYGVQTANDSQTATLSVGSPPNFTVTALSPESISLAGGESFDVSATIENTGEQEGTQSVALTVDGRETSSRTVSLEPGETRTVTFADVSTADFEQGEYAYRVGTANDSRTGALTIADRWFRASVPDRVVPGENATIPYTLTNAGDSAVGDASFVVAAEQNGTDVSPSVGWKSDGLAAGASWTTNVTLAVDRDFDGEVVHVNATGQLGGERTSVNATIPVTETDVELHAPERITTTPGSSMNVSYTLENTGTTKPSAGGIFVASTTGPLSVNGSKARFLGFQAPVPATGESVGHSFTIDVPESTPPGTYRIAGQGVLGTEIDDWANTTVVVTEGLDRFDQNEPAGEIGFQDVLDAIGAYNEGETVGGSPVTFQDVLDVIGAYNSGS</sequence>
<accession>F7PQV4</accession>
<protein>
    <submittedName>
        <fullName evidence="9">Peptidase S8 and S53, subtilisin, kexin, sedolisin</fullName>
    </submittedName>
</protein>
<proteinExistence type="inferred from homology"/>
<dbReference type="GO" id="GO:0006508">
    <property type="term" value="P:proteolysis"/>
    <property type="evidence" value="ECO:0007669"/>
    <property type="project" value="UniProtKB-KW"/>
</dbReference>
<comment type="similarity">
    <text evidence="1 5 6">Belongs to the peptidase S8 family.</text>
</comment>
<dbReference type="InterPro" id="IPR036852">
    <property type="entry name" value="Peptidase_S8/S53_dom_sf"/>
</dbReference>
<keyword evidence="10" id="KW-1185">Reference proteome</keyword>
<evidence type="ECO:0000259" key="7">
    <source>
        <dbReference type="Pfam" id="PF00082"/>
    </source>
</evidence>
<dbReference type="InterPro" id="IPR013783">
    <property type="entry name" value="Ig-like_fold"/>
</dbReference>
<dbReference type="InterPro" id="IPR015500">
    <property type="entry name" value="Peptidase_S8_subtilisin-rel"/>
</dbReference>
<evidence type="ECO:0000256" key="1">
    <source>
        <dbReference type="ARBA" id="ARBA00011073"/>
    </source>
</evidence>
<dbReference type="Gene3D" id="3.30.70.80">
    <property type="entry name" value="Peptidase S8 propeptide/proteinase inhibitor I9"/>
    <property type="match status" value="1"/>
</dbReference>
<dbReference type="InterPro" id="IPR037045">
    <property type="entry name" value="S8pro/Inhibitor_I9_sf"/>
</dbReference>
<dbReference type="EMBL" id="HF571520">
    <property type="protein sequence ID" value="CCQ32989.1"/>
    <property type="molecule type" value="Genomic_DNA"/>
</dbReference>
<dbReference type="PANTHER" id="PTHR43806:SF11">
    <property type="entry name" value="CEREVISIN-RELATED"/>
    <property type="match status" value="1"/>
</dbReference>
<dbReference type="GO" id="GO:0004252">
    <property type="term" value="F:serine-type endopeptidase activity"/>
    <property type="evidence" value="ECO:0007669"/>
    <property type="project" value="UniProtKB-UniRule"/>
</dbReference>
<dbReference type="Pfam" id="PF00082">
    <property type="entry name" value="Peptidase_S8"/>
    <property type="match status" value="1"/>
</dbReference>
<dbReference type="PROSITE" id="PS00136">
    <property type="entry name" value="SUBTILASE_ASP"/>
    <property type="match status" value="1"/>
</dbReference>
<evidence type="ECO:0000313" key="10">
    <source>
        <dbReference type="Proteomes" id="UP000015381"/>
    </source>
</evidence>
<dbReference type="PROSITE" id="PS00138">
    <property type="entry name" value="SUBTILASE_SER"/>
    <property type="match status" value="1"/>
</dbReference>
<dbReference type="InterPro" id="IPR023827">
    <property type="entry name" value="Peptidase_S8_Asp-AS"/>
</dbReference>
<dbReference type="OrthoDB" id="27270at2157"/>
<evidence type="ECO:0000259" key="8">
    <source>
        <dbReference type="Pfam" id="PF07705"/>
    </source>
</evidence>
<dbReference type="KEGG" id="hti:HTIA_0849"/>
<dbReference type="PRINTS" id="PR00723">
    <property type="entry name" value="SUBTILISIN"/>
</dbReference>
<evidence type="ECO:0000313" key="9">
    <source>
        <dbReference type="EMBL" id="CCQ32989.1"/>
    </source>
</evidence>
<dbReference type="RefSeq" id="WP_008525714.1">
    <property type="nucleotide sequence ID" value="NC_021921.1"/>
</dbReference>
<feature type="domain" description="CARDB" evidence="8">
    <location>
        <begin position="543"/>
        <end position="626"/>
    </location>
</feature>
<evidence type="ECO:0000256" key="5">
    <source>
        <dbReference type="PROSITE-ProRule" id="PRU01240"/>
    </source>
</evidence>
<dbReference type="SUPFAM" id="SSF52743">
    <property type="entry name" value="Subtilisin-like"/>
    <property type="match status" value="1"/>
</dbReference>
<name>F7PQV4_9EURY</name>
<dbReference type="GeneID" id="25120750"/>
<dbReference type="InterPro" id="IPR011635">
    <property type="entry name" value="CARDB"/>
</dbReference>
<dbReference type="PANTHER" id="PTHR43806">
    <property type="entry name" value="PEPTIDASE S8"/>
    <property type="match status" value="1"/>
</dbReference>
<feature type="domain" description="CARDB" evidence="8">
    <location>
        <begin position="452"/>
        <end position="527"/>
    </location>
</feature>
<evidence type="ECO:0000256" key="6">
    <source>
        <dbReference type="RuleBase" id="RU003355"/>
    </source>
</evidence>
<dbReference type="Gene3D" id="2.60.40.10">
    <property type="entry name" value="Immunoglobulins"/>
    <property type="match status" value="2"/>
</dbReference>
<dbReference type="PATRIC" id="fig|1033806.12.peg.842"/>
<evidence type="ECO:0000256" key="3">
    <source>
        <dbReference type="ARBA" id="ARBA00022801"/>
    </source>
</evidence>
<dbReference type="InterPro" id="IPR050131">
    <property type="entry name" value="Peptidase_S8_subtilisin-like"/>
</dbReference>
<dbReference type="InterPro" id="IPR023828">
    <property type="entry name" value="Peptidase_S8_Ser-AS"/>
</dbReference>
<feature type="active site" description="Charge relay system" evidence="5">
    <location>
        <position position="174"/>
    </location>
</feature>